<dbReference type="GO" id="GO:0141153">
    <property type="term" value="F:glycerol-3-phosphate dehydrogenase (NADP+) activity"/>
    <property type="evidence" value="ECO:0007669"/>
    <property type="project" value="RHEA"/>
</dbReference>
<dbReference type="Proteomes" id="UP000075473">
    <property type="component" value="Unassembled WGS sequence"/>
</dbReference>
<feature type="binding site" evidence="9">
    <location>
        <position position="32"/>
    </location>
    <ligand>
        <name>NADPH</name>
        <dbReference type="ChEBI" id="CHEBI:57783"/>
    </ligand>
</feature>
<evidence type="ECO:0000256" key="13">
    <source>
        <dbReference type="RuleBase" id="RU000437"/>
    </source>
</evidence>
<dbReference type="InterPro" id="IPR013328">
    <property type="entry name" value="6PGD_dom2"/>
</dbReference>
<dbReference type="EMBL" id="LHZA01000145">
    <property type="protein sequence ID" value="KXU93766.1"/>
    <property type="molecule type" value="Genomic_DNA"/>
</dbReference>
<feature type="binding site" evidence="9">
    <location>
        <position position="268"/>
    </location>
    <ligand>
        <name>NADPH</name>
        <dbReference type="ChEBI" id="CHEBI:57783"/>
    </ligand>
</feature>
<feature type="binding site" evidence="9">
    <location>
        <position position="241"/>
    </location>
    <ligand>
        <name>sn-glycerol 3-phosphate</name>
        <dbReference type="ChEBI" id="CHEBI:57597"/>
    </ligand>
</feature>
<dbReference type="Gene3D" id="3.40.50.720">
    <property type="entry name" value="NAD(P)-binding Rossmann-like Domain"/>
    <property type="match status" value="1"/>
</dbReference>
<dbReference type="GO" id="GO:0005975">
    <property type="term" value="P:carbohydrate metabolic process"/>
    <property type="evidence" value="ECO:0007669"/>
    <property type="project" value="InterPro"/>
</dbReference>
<feature type="binding site" evidence="12">
    <location>
        <position position="127"/>
    </location>
    <ligand>
        <name>NAD(+)</name>
        <dbReference type="ChEBI" id="CHEBI:57540"/>
    </ligand>
</feature>
<feature type="binding site" evidence="11">
    <location>
        <position position="95"/>
    </location>
    <ligand>
        <name>substrate</name>
    </ligand>
</feature>
<feature type="domain" description="Glycerol-3-phosphate dehydrogenase NAD-dependent C-terminal" evidence="17">
    <location>
        <begin position="167"/>
        <end position="307"/>
    </location>
</feature>
<comment type="catalytic activity">
    <reaction evidence="9">
        <text>sn-glycerol 3-phosphate + NAD(+) = dihydroxyacetone phosphate + NADH + H(+)</text>
        <dbReference type="Rhea" id="RHEA:11092"/>
        <dbReference type="ChEBI" id="CHEBI:15378"/>
        <dbReference type="ChEBI" id="CHEBI:57540"/>
        <dbReference type="ChEBI" id="CHEBI:57597"/>
        <dbReference type="ChEBI" id="CHEBI:57642"/>
        <dbReference type="ChEBI" id="CHEBI:57945"/>
        <dbReference type="EC" id="1.1.1.94"/>
    </reaction>
</comment>
<comment type="function">
    <text evidence="9">Catalyzes the reduction of the glycolytic intermediate dihydroxyacetone phosphate (DHAP) to sn-glycerol 3-phosphate (G3P), the key precursor for phospholipid synthesis.</text>
</comment>
<keyword evidence="2 9" id="KW-0444">Lipid biosynthesis</keyword>
<evidence type="ECO:0000256" key="9">
    <source>
        <dbReference type="HAMAP-Rule" id="MF_00394"/>
    </source>
</evidence>
<dbReference type="PRINTS" id="PR00077">
    <property type="entry name" value="GPDHDRGNASE"/>
</dbReference>
<feature type="binding site" evidence="9">
    <location>
        <position position="127"/>
    </location>
    <ligand>
        <name>NADPH</name>
        <dbReference type="ChEBI" id="CHEBI:57783"/>
    </ligand>
</feature>
<evidence type="ECO:0000256" key="15">
    <source>
        <dbReference type="SAM" id="SignalP"/>
    </source>
</evidence>
<dbReference type="InterPro" id="IPR011128">
    <property type="entry name" value="G3P_DH_NAD-dep_N"/>
</dbReference>
<feature type="active site" description="Proton acceptor" evidence="9 10">
    <location>
        <position position="178"/>
    </location>
</feature>
<keyword evidence="3 9" id="KW-0521">NADP</keyword>
<dbReference type="SUPFAM" id="SSF51735">
    <property type="entry name" value="NAD(P)-binding Rossmann-fold domains"/>
    <property type="match status" value="1"/>
</dbReference>
<keyword evidence="15" id="KW-0732">Signal</keyword>
<feature type="binding site" evidence="9">
    <location>
        <position position="12"/>
    </location>
    <ligand>
        <name>NADPH</name>
        <dbReference type="ChEBI" id="CHEBI:57783"/>
    </ligand>
</feature>
<keyword evidence="5 9" id="KW-0520">NAD</keyword>
<sequence>MKRIAVIGAGAWGAALALHAARTGADVHLWARNPGAQLANGAMPRLSAFPLPATIKVTDEFLPQADMTLVAVPMKHLASVLAQMETASPLVLCCKGVKPDSLHFPLDILATIQPGHRGAVLSGPNFAHEVAAGLPVAAVLAAKEDGLARSLADMLGTPAFRLYDSTDTIGVQLGGAAKNVIAIAAGVTIGAGLGENARAALVTRGLAEISRLALALGGEAATVSGLSGMGDLLLTCTGTSSRNFRVGRALGEGLSSTEAEAAAGGVAEGVATSQALTELARRSQVSVPVMDAVAAIVTGRALLKDVIEQLLARPLGPEIKGSEAFSR</sequence>
<keyword evidence="4 9" id="KW-0560">Oxidoreductase</keyword>
<dbReference type="EC" id="1.1.1.94" evidence="9"/>
<comment type="similarity">
    <text evidence="1 9 13">Belongs to the NAD-dependent glycerol-3-phosphate dehydrogenase family.</text>
</comment>
<dbReference type="SUPFAM" id="SSF48179">
    <property type="entry name" value="6-phosphogluconate dehydrogenase C-terminal domain-like"/>
    <property type="match status" value="1"/>
</dbReference>
<feature type="binding site" evidence="9">
    <location>
        <position position="123"/>
    </location>
    <ligand>
        <name>sn-glycerol 3-phosphate</name>
        <dbReference type="ChEBI" id="CHEBI:57597"/>
    </ligand>
</feature>
<dbReference type="GO" id="GO:0051287">
    <property type="term" value="F:NAD binding"/>
    <property type="evidence" value="ECO:0007669"/>
    <property type="project" value="InterPro"/>
</dbReference>
<dbReference type="PANTHER" id="PTHR11728:SF1">
    <property type="entry name" value="GLYCEROL-3-PHOSPHATE DEHYDROGENASE [NAD(+)] 2, CHLOROPLASTIC"/>
    <property type="match status" value="1"/>
</dbReference>
<dbReference type="GO" id="GO:0141152">
    <property type="term" value="F:glycerol-3-phosphate dehydrogenase (NAD+) activity"/>
    <property type="evidence" value="ECO:0007669"/>
    <property type="project" value="RHEA"/>
</dbReference>
<evidence type="ECO:0000259" key="16">
    <source>
        <dbReference type="Pfam" id="PF01210"/>
    </source>
</evidence>
<dbReference type="Pfam" id="PF01210">
    <property type="entry name" value="NAD_Gly3P_dh_N"/>
    <property type="match status" value="1"/>
</dbReference>
<evidence type="ECO:0000259" key="17">
    <source>
        <dbReference type="Pfam" id="PF07479"/>
    </source>
</evidence>
<gene>
    <name evidence="9" type="primary">gpsA</name>
    <name evidence="18" type="ORF">AD928_08270</name>
</gene>
<evidence type="ECO:0000256" key="12">
    <source>
        <dbReference type="PIRSR" id="PIRSR000114-3"/>
    </source>
</evidence>
<feature type="signal peptide" evidence="15">
    <location>
        <begin position="1"/>
        <end position="20"/>
    </location>
</feature>
<evidence type="ECO:0000256" key="1">
    <source>
        <dbReference type="ARBA" id="ARBA00011009"/>
    </source>
</evidence>
<reference evidence="18 19" key="1">
    <citation type="submission" date="2015-06" db="EMBL/GenBank/DDBJ databases">
        <title>Improved classification and identification of acetic acid bacteria using matrix-assisted laser desorption/ionization time-of-flight mass spectrometry; Gluconobacter nephelii and Gluconobacter uchimurae are later heterotypic synonyms of Gluconobacter japonicus and Gluconobacter oxydans, respectively.</title>
        <authorList>
            <person name="Li L."/>
            <person name="Cleenwerck I."/>
            <person name="De Vuyst L."/>
            <person name="Vandamme P."/>
        </authorList>
    </citation>
    <scope>NUCLEOTIDE SEQUENCE [LARGE SCALE GENOMIC DNA]</scope>
    <source>
        <strain evidence="18 19">LMG 1625</strain>
    </source>
</reference>
<evidence type="ECO:0000256" key="14">
    <source>
        <dbReference type="RuleBase" id="RU000439"/>
    </source>
</evidence>
<evidence type="ECO:0000256" key="3">
    <source>
        <dbReference type="ARBA" id="ARBA00022857"/>
    </source>
</evidence>
<dbReference type="PIRSF" id="PIRSF000114">
    <property type="entry name" value="Glycerol-3-P_dh"/>
    <property type="match status" value="1"/>
</dbReference>
<dbReference type="GO" id="GO:0046167">
    <property type="term" value="P:glycerol-3-phosphate biosynthetic process"/>
    <property type="evidence" value="ECO:0007669"/>
    <property type="project" value="UniProtKB-UniRule"/>
</dbReference>
<feature type="binding site" evidence="11">
    <location>
        <begin position="242"/>
        <end position="243"/>
    </location>
    <ligand>
        <name>substrate</name>
    </ligand>
</feature>
<feature type="binding site" evidence="12">
    <location>
        <begin position="8"/>
        <end position="13"/>
    </location>
    <ligand>
        <name>NAD(+)</name>
        <dbReference type="ChEBI" id="CHEBI:57540"/>
    </ligand>
</feature>
<evidence type="ECO:0000256" key="4">
    <source>
        <dbReference type="ARBA" id="ARBA00023002"/>
    </source>
</evidence>
<evidence type="ECO:0000313" key="18">
    <source>
        <dbReference type="EMBL" id="KXU93766.1"/>
    </source>
</evidence>
<feature type="binding site" evidence="9">
    <location>
        <position position="242"/>
    </location>
    <ligand>
        <name>NADPH</name>
        <dbReference type="ChEBI" id="CHEBI:57783"/>
    </ligand>
</feature>
<evidence type="ECO:0000256" key="5">
    <source>
        <dbReference type="ARBA" id="ARBA00023027"/>
    </source>
</evidence>
<comment type="pathway">
    <text evidence="9">Membrane lipid metabolism; glycerophospholipid metabolism.</text>
</comment>
<dbReference type="InterPro" id="IPR006168">
    <property type="entry name" value="G3P_DH_NAD-dep"/>
</dbReference>
<keyword evidence="8 9" id="KW-1208">Phospholipid metabolism</keyword>
<evidence type="ECO:0000256" key="8">
    <source>
        <dbReference type="ARBA" id="ARBA00023264"/>
    </source>
</evidence>
<feature type="binding site" evidence="9">
    <location>
        <position position="178"/>
    </location>
    <ligand>
        <name>sn-glycerol 3-phosphate</name>
        <dbReference type="ChEBI" id="CHEBI:57597"/>
    </ligand>
</feature>
<accession>A0A149Q9F9</accession>
<comment type="caution">
    <text evidence="18">The sequence shown here is derived from an EMBL/GenBank/DDBJ whole genome shotgun (WGS) entry which is preliminary data.</text>
</comment>
<dbReference type="Gene3D" id="1.10.1040.10">
    <property type="entry name" value="N-(1-d-carboxylethyl)-l-norvaline Dehydrogenase, domain 2"/>
    <property type="match status" value="1"/>
</dbReference>
<feature type="domain" description="Glycerol-3-phosphate dehydrogenase NAD-dependent N-terminal" evidence="16">
    <location>
        <begin position="4"/>
        <end position="145"/>
    </location>
</feature>
<feature type="binding site" evidence="9">
    <location>
        <position position="231"/>
    </location>
    <ligand>
        <name>sn-glycerol 3-phosphate</name>
        <dbReference type="ChEBI" id="CHEBI:57597"/>
    </ligand>
</feature>
<dbReference type="InterPro" id="IPR008927">
    <property type="entry name" value="6-PGluconate_DH-like_C_sf"/>
</dbReference>
<dbReference type="RefSeq" id="WP_062249747.1">
    <property type="nucleotide sequence ID" value="NZ_LHZA01000145.1"/>
</dbReference>
<dbReference type="InterPro" id="IPR006109">
    <property type="entry name" value="G3P_DH_NAD-dep_C"/>
</dbReference>
<feature type="binding site" evidence="9">
    <location>
        <position position="95"/>
    </location>
    <ligand>
        <name>NADPH</name>
        <dbReference type="ChEBI" id="CHEBI:57783"/>
    </ligand>
</feature>
<evidence type="ECO:0000256" key="11">
    <source>
        <dbReference type="PIRSR" id="PIRSR000114-2"/>
    </source>
</evidence>
<dbReference type="NCBIfam" id="NF000940">
    <property type="entry name" value="PRK00094.1-2"/>
    <property type="match status" value="1"/>
</dbReference>
<evidence type="ECO:0000256" key="10">
    <source>
        <dbReference type="PIRSR" id="PIRSR000114-1"/>
    </source>
</evidence>
<feature type="binding site" evidence="9">
    <location>
        <position position="266"/>
    </location>
    <ligand>
        <name>NADPH</name>
        <dbReference type="ChEBI" id="CHEBI:57783"/>
    </ligand>
</feature>
<feature type="binding site" evidence="9">
    <location>
        <position position="95"/>
    </location>
    <ligand>
        <name>sn-glycerol 3-phosphate</name>
        <dbReference type="ChEBI" id="CHEBI:57597"/>
    </ligand>
</feature>
<feature type="binding site" evidence="9">
    <location>
        <position position="243"/>
    </location>
    <ligand>
        <name>sn-glycerol 3-phosphate</name>
        <dbReference type="ChEBI" id="CHEBI:57597"/>
    </ligand>
</feature>
<dbReference type="UniPathway" id="UPA00940"/>
<dbReference type="PROSITE" id="PS00957">
    <property type="entry name" value="NAD_G3PDH"/>
    <property type="match status" value="1"/>
</dbReference>
<dbReference type="Pfam" id="PF07479">
    <property type="entry name" value="NAD_Gly3P_dh_C"/>
    <property type="match status" value="1"/>
</dbReference>
<dbReference type="GO" id="GO:0005829">
    <property type="term" value="C:cytosol"/>
    <property type="evidence" value="ECO:0007669"/>
    <property type="project" value="TreeGrafter"/>
</dbReference>
<dbReference type="GO" id="GO:0046168">
    <property type="term" value="P:glycerol-3-phosphate catabolic process"/>
    <property type="evidence" value="ECO:0007669"/>
    <property type="project" value="InterPro"/>
</dbReference>
<keyword evidence="7 9" id="KW-0594">Phospholipid biosynthesis</keyword>
<proteinExistence type="inferred from homology"/>
<evidence type="ECO:0000313" key="19">
    <source>
        <dbReference type="Proteomes" id="UP000075473"/>
    </source>
</evidence>
<keyword evidence="6 9" id="KW-0443">Lipid metabolism</keyword>
<dbReference type="AlphaFoldDB" id="A0A149Q9F9"/>
<evidence type="ECO:0000256" key="7">
    <source>
        <dbReference type="ARBA" id="ARBA00023209"/>
    </source>
</evidence>
<dbReference type="HAMAP" id="MF_00394">
    <property type="entry name" value="NAD_Glyc3P_dehydrog"/>
    <property type="match status" value="1"/>
</dbReference>
<feature type="chain" id="PRO_5007552083" description="Glycerol-3-phosphate dehydrogenase [NAD(P)+]" evidence="15">
    <location>
        <begin position="21"/>
        <end position="327"/>
    </location>
</feature>
<evidence type="ECO:0000256" key="6">
    <source>
        <dbReference type="ARBA" id="ARBA00023098"/>
    </source>
</evidence>
<feature type="binding site" evidence="9">
    <location>
        <position position="242"/>
    </location>
    <ligand>
        <name>sn-glycerol 3-phosphate</name>
        <dbReference type="ChEBI" id="CHEBI:57597"/>
    </ligand>
</feature>
<dbReference type="PANTHER" id="PTHR11728">
    <property type="entry name" value="GLYCEROL-3-PHOSPHATE DEHYDROGENASE"/>
    <property type="match status" value="1"/>
</dbReference>
<keyword evidence="9" id="KW-0963">Cytoplasm</keyword>
<dbReference type="NCBIfam" id="NF000942">
    <property type="entry name" value="PRK00094.1-4"/>
    <property type="match status" value="1"/>
</dbReference>
<protein>
    <recommendedName>
        <fullName evidence="9">Glycerol-3-phosphate dehydrogenase [NAD(P)+]</fullName>
        <ecNumber evidence="9">1.1.1.94</ecNumber>
    </recommendedName>
    <alternativeName>
        <fullName evidence="9">NAD(P)(+)-dependent glycerol-3-phosphate dehydrogenase</fullName>
    </alternativeName>
    <alternativeName>
        <fullName evidence="9">NAD(P)H-dependent dihydroxyacetone-phosphate reductase</fullName>
    </alternativeName>
</protein>
<name>A0A149Q9F9_9PROT</name>
<comment type="subcellular location">
    <subcellularLocation>
        <location evidence="9">Cytoplasm</location>
    </subcellularLocation>
</comment>
<comment type="caution">
    <text evidence="9">Lacks conserved residue(s) required for the propagation of feature annotation.</text>
</comment>
<organism evidence="18 19">
    <name type="scientific">Acetobacter cerevisiae</name>
    <dbReference type="NCBI Taxonomy" id="178900"/>
    <lineage>
        <taxon>Bacteria</taxon>
        <taxon>Pseudomonadati</taxon>
        <taxon>Pseudomonadota</taxon>
        <taxon>Alphaproteobacteria</taxon>
        <taxon>Acetobacterales</taxon>
        <taxon>Acetobacteraceae</taxon>
        <taxon>Acetobacter</taxon>
    </lineage>
</organism>
<comment type="catalytic activity">
    <reaction evidence="9 14">
        <text>sn-glycerol 3-phosphate + NADP(+) = dihydroxyacetone phosphate + NADPH + H(+)</text>
        <dbReference type="Rhea" id="RHEA:11096"/>
        <dbReference type="ChEBI" id="CHEBI:15378"/>
        <dbReference type="ChEBI" id="CHEBI:57597"/>
        <dbReference type="ChEBI" id="CHEBI:57642"/>
        <dbReference type="ChEBI" id="CHEBI:57783"/>
        <dbReference type="ChEBI" id="CHEBI:58349"/>
        <dbReference type="EC" id="1.1.1.94"/>
    </reaction>
</comment>
<evidence type="ECO:0000256" key="2">
    <source>
        <dbReference type="ARBA" id="ARBA00022516"/>
    </source>
</evidence>
<keyword evidence="9" id="KW-0547">Nucleotide-binding</keyword>
<dbReference type="GO" id="GO:0006650">
    <property type="term" value="P:glycerophospholipid metabolic process"/>
    <property type="evidence" value="ECO:0007669"/>
    <property type="project" value="UniProtKB-UniRule"/>
</dbReference>
<dbReference type="FunFam" id="1.10.1040.10:FF:000001">
    <property type="entry name" value="Glycerol-3-phosphate dehydrogenase [NAD(P)+]"/>
    <property type="match status" value="1"/>
</dbReference>
<dbReference type="GO" id="GO:0008654">
    <property type="term" value="P:phospholipid biosynthetic process"/>
    <property type="evidence" value="ECO:0007669"/>
    <property type="project" value="UniProtKB-KW"/>
</dbReference>
<dbReference type="PATRIC" id="fig|178900.5.peg.2002"/>
<feature type="binding site" evidence="12">
    <location>
        <position position="242"/>
    </location>
    <ligand>
        <name>NAD(+)</name>
        <dbReference type="ChEBI" id="CHEBI:57540"/>
    </ligand>
</feature>
<dbReference type="InterPro" id="IPR036291">
    <property type="entry name" value="NAD(P)-bd_dom_sf"/>
</dbReference>